<dbReference type="AlphaFoldDB" id="A0A1S0TPL6"/>
<keyword evidence="2" id="KW-0732">Signal</keyword>
<evidence type="ECO:0008006" key="4">
    <source>
        <dbReference type="Google" id="ProtNLM"/>
    </source>
</evidence>
<keyword evidence="1" id="KW-0812">Transmembrane</keyword>
<evidence type="ECO:0000256" key="2">
    <source>
        <dbReference type="SAM" id="SignalP"/>
    </source>
</evidence>
<dbReference type="OrthoDB" id="5800643at2759"/>
<organism evidence="3">
    <name type="scientific">Loa loa</name>
    <name type="common">Eye worm</name>
    <name type="synonym">Filaria loa</name>
    <dbReference type="NCBI Taxonomy" id="7209"/>
    <lineage>
        <taxon>Eukaryota</taxon>
        <taxon>Metazoa</taxon>
        <taxon>Ecdysozoa</taxon>
        <taxon>Nematoda</taxon>
        <taxon>Chromadorea</taxon>
        <taxon>Rhabditida</taxon>
        <taxon>Spirurina</taxon>
        <taxon>Spiruromorpha</taxon>
        <taxon>Filarioidea</taxon>
        <taxon>Onchocercidae</taxon>
        <taxon>Loa</taxon>
    </lineage>
</organism>
<keyword evidence="1" id="KW-0472">Membrane</keyword>
<sequence>MESFIFSILLLVEKFYFAENVVCIPPSIPTKDKQGVDCCKLPPEIFPHRTIYEEFCSAVYFGTMANGTDGQFCRLSSSQAKRIFFCNYSGLLFYLILSYQLISGIN</sequence>
<dbReference type="KEGG" id="loa:LOAG_10596"/>
<dbReference type="InParanoid" id="A0A1S0TPL6"/>
<dbReference type="EMBL" id="JH712117">
    <property type="protein sequence ID" value="EFO17901.1"/>
    <property type="molecule type" value="Genomic_DNA"/>
</dbReference>
<proteinExistence type="predicted"/>
<dbReference type="GeneID" id="9948043"/>
<name>A0A1S0TPL6_LOALO</name>
<evidence type="ECO:0000256" key="1">
    <source>
        <dbReference type="SAM" id="Phobius"/>
    </source>
</evidence>
<evidence type="ECO:0000313" key="3">
    <source>
        <dbReference type="EMBL" id="EFO17901.1"/>
    </source>
</evidence>
<dbReference type="OMA" id="CCKLPPE"/>
<gene>
    <name evidence="3" type="ORF">LOAG_10596</name>
</gene>
<dbReference type="CTD" id="9948043"/>
<reference evidence="3" key="1">
    <citation type="submission" date="2012-04" db="EMBL/GenBank/DDBJ databases">
        <title>The Genome Sequence of Loa loa.</title>
        <authorList>
            <consortium name="The Broad Institute Genome Sequencing Platform"/>
            <consortium name="Broad Institute Genome Sequencing Center for Infectious Disease"/>
            <person name="Nutman T.B."/>
            <person name="Fink D.L."/>
            <person name="Russ C."/>
            <person name="Young S."/>
            <person name="Zeng Q."/>
            <person name="Gargeya S."/>
            <person name="Alvarado L."/>
            <person name="Berlin A."/>
            <person name="Chapman S.B."/>
            <person name="Chen Z."/>
            <person name="Freedman E."/>
            <person name="Gellesch M."/>
            <person name="Goldberg J."/>
            <person name="Griggs A."/>
            <person name="Gujja S."/>
            <person name="Heilman E.R."/>
            <person name="Heiman D."/>
            <person name="Howarth C."/>
            <person name="Mehta T."/>
            <person name="Neiman D."/>
            <person name="Pearson M."/>
            <person name="Roberts A."/>
            <person name="Saif S."/>
            <person name="Shea T."/>
            <person name="Shenoy N."/>
            <person name="Sisk P."/>
            <person name="Stolte C."/>
            <person name="Sykes S."/>
            <person name="White J."/>
            <person name="Yandava C."/>
            <person name="Haas B."/>
            <person name="Henn M.R."/>
            <person name="Nusbaum C."/>
            <person name="Birren B."/>
        </authorList>
    </citation>
    <scope>NUCLEOTIDE SEQUENCE [LARGE SCALE GENOMIC DNA]</scope>
</reference>
<feature type="transmembrane region" description="Helical" evidence="1">
    <location>
        <begin position="84"/>
        <end position="102"/>
    </location>
</feature>
<keyword evidence="1" id="KW-1133">Transmembrane helix</keyword>
<accession>A0A1S0TPL6</accession>
<dbReference type="RefSeq" id="XP_003146168.1">
    <property type="nucleotide sequence ID" value="XM_003146120.1"/>
</dbReference>
<feature type="signal peptide" evidence="2">
    <location>
        <begin position="1"/>
        <end position="18"/>
    </location>
</feature>
<feature type="chain" id="PRO_5010258248" description="BPTI/Kunitz inhibitor domain-containing protein" evidence="2">
    <location>
        <begin position="19"/>
        <end position="106"/>
    </location>
</feature>
<protein>
    <recommendedName>
        <fullName evidence="4">BPTI/Kunitz inhibitor domain-containing protein</fullName>
    </recommendedName>
</protein>